<dbReference type="Gene3D" id="3.90.960.10">
    <property type="entry name" value="YbaK/aminoacyl-tRNA synthetase-associated domain"/>
    <property type="match status" value="1"/>
</dbReference>
<protein>
    <recommendedName>
        <fullName evidence="2">YbaK/aminoacyl-tRNA synthetase-associated domain-containing protein</fullName>
    </recommendedName>
</protein>
<dbReference type="AlphaFoldDB" id="X1UKT0"/>
<dbReference type="SUPFAM" id="SSF55826">
    <property type="entry name" value="YbaK/ProRS associated domain"/>
    <property type="match status" value="1"/>
</dbReference>
<accession>X1UKT0</accession>
<evidence type="ECO:0008006" key="2">
    <source>
        <dbReference type="Google" id="ProtNLM"/>
    </source>
</evidence>
<proteinExistence type="predicted"/>
<reference evidence="1" key="1">
    <citation type="journal article" date="2014" name="Front. Microbiol.">
        <title>High frequency of phylogenetically diverse reductive dehalogenase-homologous genes in deep subseafloor sedimentary metagenomes.</title>
        <authorList>
            <person name="Kawai M."/>
            <person name="Futagami T."/>
            <person name="Toyoda A."/>
            <person name="Takaki Y."/>
            <person name="Nishi S."/>
            <person name="Hori S."/>
            <person name="Arai W."/>
            <person name="Tsubouchi T."/>
            <person name="Morono Y."/>
            <person name="Uchiyama I."/>
            <person name="Ito T."/>
            <person name="Fujiyama A."/>
            <person name="Inagaki F."/>
            <person name="Takami H."/>
        </authorList>
    </citation>
    <scope>NUCLEOTIDE SEQUENCE</scope>
    <source>
        <strain evidence="1">Expedition CK06-06</strain>
    </source>
</reference>
<sequence length="60" mass="6511">MKNLSKSAQKIQSVLAQFGLELTVIELTESTRTSKDAAEAIGCEIAQIAKSLIFKGKRTN</sequence>
<name>X1UKT0_9ZZZZ</name>
<dbReference type="EMBL" id="BARW01037781">
    <property type="protein sequence ID" value="GAJ18068.1"/>
    <property type="molecule type" value="Genomic_DNA"/>
</dbReference>
<gene>
    <name evidence="1" type="ORF">S12H4_58230</name>
</gene>
<dbReference type="InterPro" id="IPR036754">
    <property type="entry name" value="YbaK/aa-tRNA-synt-asso_dom_sf"/>
</dbReference>
<organism evidence="1">
    <name type="scientific">marine sediment metagenome</name>
    <dbReference type="NCBI Taxonomy" id="412755"/>
    <lineage>
        <taxon>unclassified sequences</taxon>
        <taxon>metagenomes</taxon>
        <taxon>ecological metagenomes</taxon>
    </lineage>
</organism>
<evidence type="ECO:0000313" key="1">
    <source>
        <dbReference type="EMBL" id="GAJ18068.1"/>
    </source>
</evidence>
<dbReference type="GO" id="GO:0002161">
    <property type="term" value="F:aminoacyl-tRNA deacylase activity"/>
    <property type="evidence" value="ECO:0007669"/>
    <property type="project" value="InterPro"/>
</dbReference>
<comment type="caution">
    <text evidence="1">The sequence shown here is derived from an EMBL/GenBank/DDBJ whole genome shotgun (WGS) entry which is preliminary data.</text>
</comment>